<comment type="caution">
    <text evidence="2">The sequence shown here is derived from an EMBL/GenBank/DDBJ whole genome shotgun (WGS) entry which is preliminary data.</text>
</comment>
<feature type="transmembrane region" description="Helical" evidence="1">
    <location>
        <begin position="328"/>
        <end position="348"/>
    </location>
</feature>
<keyword evidence="3" id="KW-1185">Reference proteome</keyword>
<keyword evidence="1" id="KW-1133">Transmembrane helix</keyword>
<name>A0A7Y0EU82_9BIFI</name>
<dbReference type="EMBL" id="JAAIIF010000009">
    <property type="protein sequence ID" value="NMM96520.1"/>
    <property type="molecule type" value="Genomic_DNA"/>
</dbReference>
<evidence type="ECO:0000256" key="1">
    <source>
        <dbReference type="SAM" id="Phobius"/>
    </source>
</evidence>
<feature type="transmembrane region" description="Helical" evidence="1">
    <location>
        <begin position="283"/>
        <end position="308"/>
    </location>
</feature>
<gene>
    <name evidence="2" type="ORF">G1C98_1256</name>
</gene>
<sequence>MRLFSICSEAWRSISSGSSRCVLAILSITILVTGSSLFEISTSSSILRQARQYRNAGGNIMVLNATGGVDGQACERLSKLNGVQASGAIRESDQLTASALPDTKIPSYAVTPGFARVLHATQNDKVQGIFVSKELAKTFGLHEGDNLALRDGSQTRIRGIYRYPDDGRTPGYSYAVLSSTPSAGTFDACWVSIWPQTSQTEDMIWSALTPAAKSDKDNSITLGQLNSSLGSSFDGQAMYRHRSTAFLPIAVACAGAILGYALVHVRRLEIASALHCGVSKPALMLQICIESLIIISVSSAISVPISYLMATEYVGKTDRLQVLFNASLPILTAYSAYVLGTLGCVLAIKEKHLFAYFKER</sequence>
<keyword evidence="1" id="KW-0472">Membrane</keyword>
<reference evidence="2 3" key="1">
    <citation type="submission" date="2020-02" db="EMBL/GenBank/DDBJ databases">
        <title>Characterization of phylogenetic diversity of novel bifidobacterial species isolated in Czech ZOOs.</title>
        <authorList>
            <person name="Lugli G.A."/>
            <person name="Vera N.B."/>
            <person name="Ventura M."/>
        </authorList>
    </citation>
    <scope>NUCLEOTIDE SEQUENCE [LARGE SCALE GENOMIC DNA]</scope>
    <source>
        <strain evidence="2 3">DSM 109960</strain>
    </source>
</reference>
<dbReference type="RefSeq" id="WP_169080386.1">
    <property type="nucleotide sequence ID" value="NZ_JAAIIF010000009.1"/>
</dbReference>
<evidence type="ECO:0000313" key="3">
    <source>
        <dbReference type="Proteomes" id="UP000529710"/>
    </source>
</evidence>
<evidence type="ECO:0008006" key="4">
    <source>
        <dbReference type="Google" id="ProtNLM"/>
    </source>
</evidence>
<protein>
    <recommendedName>
        <fullName evidence="4">ABC transporter permease</fullName>
    </recommendedName>
</protein>
<evidence type="ECO:0000313" key="2">
    <source>
        <dbReference type="EMBL" id="NMM96520.1"/>
    </source>
</evidence>
<keyword evidence="1" id="KW-0812">Transmembrane</keyword>
<feature type="transmembrane region" description="Helical" evidence="1">
    <location>
        <begin position="245"/>
        <end position="263"/>
    </location>
</feature>
<accession>A0A7Y0EU82</accession>
<proteinExistence type="predicted"/>
<feature type="transmembrane region" description="Helical" evidence="1">
    <location>
        <begin position="21"/>
        <end position="38"/>
    </location>
</feature>
<dbReference type="AlphaFoldDB" id="A0A7Y0EU82"/>
<dbReference type="Proteomes" id="UP000529710">
    <property type="component" value="Unassembled WGS sequence"/>
</dbReference>
<organism evidence="2 3">
    <name type="scientific">Bifidobacterium erythrocebi</name>
    <dbReference type="NCBI Taxonomy" id="2675325"/>
    <lineage>
        <taxon>Bacteria</taxon>
        <taxon>Bacillati</taxon>
        <taxon>Actinomycetota</taxon>
        <taxon>Actinomycetes</taxon>
        <taxon>Bifidobacteriales</taxon>
        <taxon>Bifidobacteriaceae</taxon>
        <taxon>Bifidobacterium</taxon>
    </lineage>
</organism>